<dbReference type="Proteomes" id="UP000321408">
    <property type="component" value="Chromosome"/>
</dbReference>
<protein>
    <submittedName>
        <fullName evidence="1">MazG nucleotide pyrophosphohydrolase domain-containing protein</fullName>
    </submittedName>
</protein>
<evidence type="ECO:0000313" key="1">
    <source>
        <dbReference type="EMBL" id="QEE16200.2"/>
    </source>
</evidence>
<reference evidence="1 2" key="2">
    <citation type="journal article" date="2024" name="Int. J. Syst. Evol. Microbiol.">
        <title>Promethearchaeum syntrophicum gen. nov., sp. nov., an anaerobic, obligately syntrophic archaeon, the first isolate of the lineage 'Asgard' archaea, and proposal of the new archaeal phylum Promethearchaeota phyl. nov. and kingdom Promethearchaeati regn. nov.</title>
        <authorList>
            <person name="Imachi H."/>
            <person name="Nobu M.K."/>
            <person name="Kato S."/>
            <person name="Takaki Y."/>
            <person name="Miyazaki M."/>
            <person name="Miyata M."/>
            <person name="Ogawara M."/>
            <person name="Saito Y."/>
            <person name="Sakai S."/>
            <person name="Tahara Y.O."/>
            <person name="Takano Y."/>
            <person name="Tasumi E."/>
            <person name="Uematsu K."/>
            <person name="Yoshimura T."/>
            <person name="Itoh T."/>
            <person name="Ohkuma M."/>
            <person name="Takai K."/>
        </authorList>
    </citation>
    <scope>NUCLEOTIDE SEQUENCE [LARGE SCALE GENOMIC DNA]</scope>
    <source>
        <strain evidence="1 2">MK-D1</strain>
    </source>
</reference>
<dbReference type="Pfam" id="PF03819">
    <property type="entry name" value="MazG"/>
    <property type="match status" value="1"/>
</dbReference>
<proteinExistence type="predicted"/>
<keyword evidence="2" id="KW-1185">Reference proteome</keyword>
<dbReference type="Gene3D" id="1.10.287.1080">
    <property type="entry name" value="MazG-like"/>
    <property type="match status" value="1"/>
</dbReference>
<dbReference type="AlphaFoldDB" id="A0A5B9DBS0"/>
<accession>A0A5B9DBS0</accession>
<dbReference type="InterPro" id="IPR004518">
    <property type="entry name" value="MazG-like_dom"/>
</dbReference>
<reference evidence="1 2" key="1">
    <citation type="journal article" date="2020" name="Nature">
        <title>Isolation of an archaeon at the prokaryote-eukaryote interface.</title>
        <authorList>
            <person name="Imachi H."/>
            <person name="Nobu M.K."/>
            <person name="Nakahara N."/>
            <person name="Morono Y."/>
            <person name="Ogawara M."/>
            <person name="Takaki Y."/>
            <person name="Takano Y."/>
            <person name="Uematsu K."/>
            <person name="Ikuta T."/>
            <person name="Ito M."/>
            <person name="Matsui Y."/>
            <person name="Miyazaki M."/>
            <person name="Murata K."/>
            <person name="Saito Y."/>
            <person name="Sakai S."/>
            <person name="Song C."/>
            <person name="Tasumi E."/>
            <person name="Yamanaka Y."/>
            <person name="Yamaguchi T."/>
            <person name="Kamagata Y."/>
            <person name="Tamaki H."/>
            <person name="Takai K."/>
        </authorList>
    </citation>
    <scope>NUCLEOTIDE SEQUENCE [LARGE SCALE GENOMIC DNA]</scope>
    <source>
        <strain evidence="1 2">MK-D1</strain>
    </source>
</reference>
<evidence type="ECO:0000313" key="2">
    <source>
        <dbReference type="Proteomes" id="UP000321408"/>
    </source>
</evidence>
<dbReference type="EMBL" id="CP042905">
    <property type="protein sequence ID" value="QEE16200.2"/>
    <property type="molecule type" value="Genomic_DNA"/>
</dbReference>
<organism evidence="1 2">
    <name type="scientific">Promethearchaeum syntrophicum</name>
    <dbReference type="NCBI Taxonomy" id="2594042"/>
    <lineage>
        <taxon>Archaea</taxon>
        <taxon>Promethearchaeati</taxon>
        <taxon>Promethearchaeota</taxon>
        <taxon>Promethearchaeia</taxon>
        <taxon>Promethearchaeales</taxon>
        <taxon>Promethearchaeaceae</taxon>
        <taxon>Promethearchaeum</taxon>
    </lineage>
</organism>
<dbReference type="SUPFAM" id="SSF101386">
    <property type="entry name" value="all-alpha NTP pyrophosphatases"/>
    <property type="match status" value="1"/>
</dbReference>
<dbReference type="PANTHER" id="PTHR42702:SF1">
    <property type="entry name" value="REGULATORY PROTEIN FOR BETA-LACTAMASE"/>
    <property type="match status" value="1"/>
</dbReference>
<dbReference type="PANTHER" id="PTHR42702">
    <property type="entry name" value="NUCLEOTIDE PYROPHOSPHOHYDROLASE"/>
    <property type="match status" value="1"/>
</dbReference>
<dbReference type="GO" id="GO:0016787">
    <property type="term" value="F:hydrolase activity"/>
    <property type="evidence" value="ECO:0007669"/>
    <property type="project" value="UniProtKB-KW"/>
</dbReference>
<sequence>MEISEFQQKMRDLYIHNDKKRGIHRTSLWLGEEMGELMSELKYSIDKIDKQAVAAEMADIYAWVASLANLLEIDLQSIILNKYDKCPKCNSDPCICEKNLP</sequence>
<gene>
    <name evidence="1" type="ORF">DSAG12_02030</name>
</gene>
<dbReference type="KEGG" id="psyt:DSAG12_02030"/>
<name>A0A5B9DBS0_9ARCH</name>